<dbReference type="Proteomes" id="UP001597111">
    <property type="component" value="Unassembled WGS sequence"/>
</dbReference>
<keyword evidence="3" id="KW-1185">Reference proteome</keyword>
<dbReference type="InterPro" id="IPR002831">
    <property type="entry name" value="Tscrpt_reg_TrmB_N"/>
</dbReference>
<comment type="caution">
    <text evidence="2">The sequence shown here is derived from an EMBL/GenBank/DDBJ whole genome shotgun (WGS) entry which is preliminary data.</text>
</comment>
<dbReference type="Gene3D" id="1.10.10.10">
    <property type="entry name" value="Winged helix-like DNA-binding domain superfamily/Winged helix DNA-binding domain"/>
    <property type="match status" value="1"/>
</dbReference>
<protein>
    <submittedName>
        <fullName evidence="2">TrmB family transcriptional regulator</fullName>
    </submittedName>
</protein>
<feature type="domain" description="Transcription regulator TrmB N-terminal" evidence="1">
    <location>
        <begin position="17"/>
        <end position="82"/>
    </location>
</feature>
<accession>A0ABD6B6N1</accession>
<evidence type="ECO:0000259" key="1">
    <source>
        <dbReference type="Pfam" id="PF01978"/>
    </source>
</evidence>
<organism evidence="2 3">
    <name type="scientific">Halolamina salina</name>
    <dbReference type="NCBI Taxonomy" id="1220023"/>
    <lineage>
        <taxon>Archaea</taxon>
        <taxon>Methanobacteriati</taxon>
        <taxon>Methanobacteriota</taxon>
        <taxon>Stenosarchaea group</taxon>
        <taxon>Halobacteria</taxon>
        <taxon>Halobacteriales</taxon>
        <taxon>Haloferacaceae</taxon>
    </lineage>
</organism>
<evidence type="ECO:0000313" key="2">
    <source>
        <dbReference type="EMBL" id="MFD1526074.1"/>
    </source>
</evidence>
<dbReference type="EMBL" id="JBHUDH010000066">
    <property type="protein sequence ID" value="MFD1526074.1"/>
    <property type="molecule type" value="Genomic_DNA"/>
</dbReference>
<dbReference type="PANTHER" id="PTHR34293:SF1">
    <property type="entry name" value="HTH-TYPE TRANSCRIPTIONAL REGULATOR TRMBL2"/>
    <property type="match status" value="1"/>
</dbReference>
<sequence length="259" mass="28449">MSNDPHQDPKSEAIEQLERFGLNTYAARTFVALASLGSGTARDVSQVAEVPRTRVYGAVEELEDRGLVDTVQSSPKQFWAISSETAGRTFEREFERRLEVLRTALSELEPTERRTEQRGIWTVEGRTAVTDRLLEFFDVAEERIVYLTAEERIPPELVEGLQVAADRGVSLRLTGGSTTGQEQLRSQLPDATVTEPTWGWSETRAGRLMIVDGQKVLVSIVGEGEGGTETAIWSEGASNSLVIVVKAIFDGVPEPDSPA</sequence>
<dbReference type="Pfam" id="PF01978">
    <property type="entry name" value="TrmB"/>
    <property type="match status" value="1"/>
</dbReference>
<dbReference type="RefSeq" id="WP_379731039.1">
    <property type="nucleotide sequence ID" value="NZ_JBHSWZ010000046.1"/>
</dbReference>
<dbReference type="InterPro" id="IPR051797">
    <property type="entry name" value="TrmB-like"/>
</dbReference>
<dbReference type="SUPFAM" id="SSF46785">
    <property type="entry name" value="Winged helix' DNA-binding domain"/>
    <property type="match status" value="1"/>
</dbReference>
<gene>
    <name evidence="2" type="ORF">ACFR9S_07125</name>
</gene>
<dbReference type="InterPro" id="IPR036388">
    <property type="entry name" value="WH-like_DNA-bd_sf"/>
</dbReference>
<reference evidence="2 3" key="1">
    <citation type="journal article" date="2019" name="Int. J. Syst. Evol. Microbiol.">
        <title>The Global Catalogue of Microorganisms (GCM) 10K type strain sequencing project: providing services to taxonomists for standard genome sequencing and annotation.</title>
        <authorList>
            <consortium name="The Broad Institute Genomics Platform"/>
            <consortium name="The Broad Institute Genome Sequencing Center for Infectious Disease"/>
            <person name="Wu L."/>
            <person name="Ma J."/>
        </authorList>
    </citation>
    <scope>NUCLEOTIDE SEQUENCE [LARGE SCALE GENOMIC DNA]</scope>
    <source>
        <strain evidence="2 3">CGMCC 1.12285</strain>
    </source>
</reference>
<dbReference type="AlphaFoldDB" id="A0ABD6B6N1"/>
<proteinExistence type="predicted"/>
<name>A0ABD6B6N1_9EURY</name>
<evidence type="ECO:0000313" key="3">
    <source>
        <dbReference type="Proteomes" id="UP001597111"/>
    </source>
</evidence>
<dbReference type="PANTHER" id="PTHR34293">
    <property type="entry name" value="HTH-TYPE TRANSCRIPTIONAL REGULATOR TRMBL2"/>
    <property type="match status" value="1"/>
</dbReference>
<dbReference type="InterPro" id="IPR036390">
    <property type="entry name" value="WH_DNA-bd_sf"/>
</dbReference>